<dbReference type="InterPro" id="IPR011663">
    <property type="entry name" value="UTRA"/>
</dbReference>
<dbReference type="GO" id="GO:0003700">
    <property type="term" value="F:DNA-binding transcription factor activity"/>
    <property type="evidence" value="ECO:0007669"/>
    <property type="project" value="InterPro"/>
</dbReference>
<accession>A0A0M5LXA7</accession>
<dbReference type="KEGG" id="aaq:AOC05_07215"/>
<dbReference type="Pfam" id="PF07702">
    <property type="entry name" value="UTRA"/>
    <property type="match status" value="1"/>
</dbReference>
<dbReference type="Pfam" id="PF00392">
    <property type="entry name" value="GntR"/>
    <property type="match status" value="1"/>
</dbReference>
<name>A0A0M5LXA7_9MICC</name>
<dbReference type="EMBL" id="CP012677">
    <property type="protein sequence ID" value="ALE92174.1"/>
    <property type="molecule type" value="Genomic_DNA"/>
</dbReference>
<keyword evidence="3" id="KW-0804">Transcription</keyword>
<dbReference type="CDD" id="cd07377">
    <property type="entry name" value="WHTH_GntR"/>
    <property type="match status" value="1"/>
</dbReference>
<dbReference type="OrthoDB" id="7363114at2"/>
<dbReference type="PANTHER" id="PTHR44846:SF1">
    <property type="entry name" value="MANNOSYL-D-GLYCERATE TRANSPORT_METABOLISM SYSTEM REPRESSOR MNGR-RELATED"/>
    <property type="match status" value="1"/>
</dbReference>
<keyword evidence="6" id="KW-1185">Reference proteome</keyword>
<dbReference type="InterPro" id="IPR036388">
    <property type="entry name" value="WH-like_DNA-bd_sf"/>
</dbReference>
<dbReference type="PROSITE" id="PS50949">
    <property type="entry name" value="HTH_GNTR"/>
    <property type="match status" value="1"/>
</dbReference>
<keyword evidence="2" id="KW-0238">DNA-binding</keyword>
<dbReference type="PANTHER" id="PTHR44846">
    <property type="entry name" value="MANNOSYL-D-GLYCERATE TRANSPORT/METABOLISM SYSTEM REPRESSOR MNGR-RELATED"/>
    <property type="match status" value="1"/>
</dbReference>
<dbReference type="SUPFAM" id="SSF46785">
    <property type="entry name" value="Winged helix' DNA-binding domain"/>
    <property type="match status" value="1"/>
</dbReference>
<dbReference type="GO" id="GO:0045892">
    <property type="term" value="P:negative regulation of DNA-templated transcription"/>
    <property type="evidence" value="ECO:0007669"/>
    <property type="project" value="TreeGrafter"/>
</dbReference>
<dbReference type="InterPro" id="IPR050679">
    <property type="entry name" value="Bact_HTH_transcr_reg"/>
</dbReference>
<evidence type="ECO:0000256" key="2">
    <source>
        <dbReference type="ARBA" id="ARBA00023125"/>
    </source>
</evidence>
<reference evidence="6" key="1">
    <citation type="submission" date="2015-09" db="EMBL/GenBank/DDBJ databases">
        <title>Complete genome of Arthrobacter alpinus strain R3.8.</title>
        <authorList>
            <person name="See-Too W.S."/>
            <person name="Chan K.G."/>
        </authorList>
    </citation>
    <scope>NUCLEOTIDE SEQUENCE [LARGE SCALE GENOMIC DNA]</scope>
    <source>
        <strain evidence="6">R3.8</strain>
    </source>
</reference>
<protein>
    <submittedName>
        <fullName evidence="5">GntR family transcriptional regulator for N-acetylglucosamine utilization</fullName>
    </submittedName>
</protein>
<feature type="domain" description="HTH gntR-type" evidence="4">
    <location>
        <begin position="21"/>
        <end position="88"/>
    </location>
</feature>
<dbReference type="InterPro" id="IPR000524">
    <property type="entry name" value="Tscrpt_reg_HTH_GntR"/>
</dbReference>
<dbReference type="Proteomes" id="UP000062833">
    <property type="component" value="Chromosome"/>
</dbReference>
<dbReference type="PRINTS" id="PR00035">
    <property type="entry name" value="HTHGNTR"/>
</dbReference>
<dbReference type="SMART" id="SM00866">
    <property type="entry name" value="UTRA"/>
    <property type="match status" value="1"/>
</dbReference>
<dbReference type="SMART" id="SM00345">
    <property type="entry name" value="HTH_GNTR"/>
    <property type="match status" value="1"/>
</dbReference>
<evidence type="ECO:0000259" key="4">
    <source>
        <dbReference type="PROSITE" id="PS50949"/>
    </source>
</evidence>
<dbReference type="Gene3D" id="1.10.10.10">
    <property type="entry name" value="Winged helix-like DNA-binding domain superfamily/Winged helix DNA-binding domain"/>
    <property type="match status" value="1"/>
</dbReference>
<proteinExistence type="predicted"/>
<dbReference type="AlphaFoldDB" id="A0A0M5LXA7"/>
<sequence length="259" mass="29375">MGYLVPPANNVAGSLERTSGISVHIQLRELLRNYITENAKAGSQLPSERDLAEHFHVARMTVRHAIEALVDEELLERVIGVGTFVSHKKLDVQVKLTSYSEEMQRRGMRPAAKTLSFEQIPATARLARELQMEEGQAVIRFRRLLLADDEPMSVDENFIPAWRVPGILDHGPPTSLYNLLSERYGLLIEWGEDIVEANAATPSIARLLKVDVGAPVLRMERHAFVSRSTVDYSVSFYRADRYKLRVPLQRPGVRTRRTY</sequence>
<organism evidence="5 6">
    <name type="scientific">Arthrobacter alpinus</name>
    <dbReference type="NCBI Taxonomy" id="656366"/>
    <lineage>
        <taxon>Bacteria</taxon>
        <taxon>Bacillati</taxon>
        <taxon>Actinomycetota</taxon>
        <taxon>Actinomycetes</taxon>
        <taxon>Micrococcales</taxon>
        <taxon>Micrococcaceae</taxon>
        <taxon>Arthrobacter</taxon>
    </lineage>
</organism>
<evidence type="ECO:0000313" key="5">
    <source>
        <dbReference type="EMBL" id="ALE92174.1"/>
    </source>
</evidence>
<evidence type="ECO:0000256" key="3">
    <source>
        <dbReference type="ARBA" id="ARBA00023163"/>
    </source>
</evidence>
<dbReference type="PATRIC" id="fig|656366.3.peg.1546"/>
<dbReference type="RefSeq" id="WP_062006655.1">
    <property type="nucleotide sequence ID" value="NZ_CP012677.1"/>
</dbReference>
<dbReference type="InterPro" id="IPR036390">
    <property type="entry name" value="WH_DNA-bd_sf"/>
</dbReference>
<dbReference type="Gene3D" id="3.40.1410.10">
    <property type="entry name" value="Chorismate lyase-like"/>
    <property type="match status" value="1"/>
</dbReference>
<gene>
    <name evidence="5" type="ORF">AOC05_07215</name>
</gene>
<evidence type="ECO:0000256" key="1">
    <source>
        <dbReference type="ARBA" id="ARBA00023015"/>
    </source>
</evidence>
<dbReference type="GO" id="GO:0003677">
    <property type="term" value="F:DNA binding"/>
    <property type="evidence" value="ECO:0007669"/>
    <property type="project" value="UniProtKB-KW"/>
</dbReference>
<evidence type="ECO:0000313" key="6">
    <source>
        <dbReference type="Proteomes" id="UP000062833"/>
    </source>
</evidence>
<dbReference type="SUPFAM" id="SSF64288">
    <property type="entry name" value="Chorismate lyase-like"/>
    <property type="match status" value="1"/>
</dbReference>
<dbReference type="InterPro" id="IPR028978">
    <property type="entry name" value="Chorismate_lyase_/UTRA_dom_sf"/>
</dbReference>
<keyword evidence="1" id="KW-0805">Transcription regulation</keyword>